<dbReference type="Proteomes" id="UP000243413">
    <property type="component" value="Chromosome I"/>
</dbReference>
<dbReference type="GO" id="GO:0016627">
    <property type="term" value="F:oxidoreductase activity, acting on the CH-CH group of donors"/>
    <property type="evidence" value="ECO:0007669"/>
    <property type="project" value="InterPro"/>
</dbReference>
<reference evidence="2" key="1">
    <citation type="submission" date="2016-10" db="EMBL/GenBank/DDBJ databases">
        <authorList>
            <person name="Varghese N."/>
            <person name="Submissions S."/>
        </authorList>
    </citation>
    <scope>NUCLEOTIDE SEQUENCE [LARGE SCALE GENOMIC DNA]</scope>
    <source>
        <strain evidence="2">JCM 14963</strain>
    </source>
</reference>
<dbReference type="OrthoDB" id="4568976at2"/>
<evidence type="ECO:0000313" key="1">
    <source>
        <dbReference type="EMBL" id="SDT13995.1"/>
    </source>
</evidence>
<protein>
    <recommendedName>
        <fullName evidence="3">Acyl-CoA dehydrogenase</fullName>
    </recommendedName>
</protein>
<name>A0A1H1XY00_9GAMM</name>
<proteinExistence type="predicted"/>
<evidence type="ECO:0000313" key="2">
    <source>
        <dbReference type="Proteomes" id="UP000243413"/>
    </source>
</evidence>
<dbReference type="RefSeq" id="WP_092288277.1">
    <property type="nucleotide sequence ID" value="NZ_LT629763.1"/>
</dbReference>
<organism evidence="1 2">
    <name type="scientific">Halopseudomonas sabulinigri</name>
    <dbReference type="NCBI Taxonomy" id="472181"/>
    <lineage>
        <taxon>Bacteria</taxon>
        <taxon>Pseudomonadati</taxon>
        <taxon>Pseudomonadota</taxon>
        <taxon>Gammaproteobacteria</taxon>
        <taxon>Pseudomonadales</taxon>
        <taxon>Pseudomonadaceae</taxon>
        <taxon>Halopseudomonas</taxon>
    </lineage>
</organism>
<gene>
    <name evidence="1" type="ORF">SAMN05216271_3708</name>
</gene>
<sequence length="316" mass="34275">MQFALLEWCLQAPLATPEMDSADAWLACWQQLPFADASAMQLAVQGGFQADRAAWAFASGYQAALRAQFPSAEGDGLYAFCLTEQGVRSSRQLHSRWWHTETGVALQGSKGWAPLFEQCRAFYVACRSADGAAPDEQEPGGFRILRVATTAKGVTFTPRAPGSFMPELPTARLQLDGVVLCADALLPGDGWHAYANPFSVQEELYVSAALLAYLLREGRSNEWPVSYLQQLLAALALFAELAGSDGKATISRVVLSGATAWARQLFNEANALWAVAPDDARAQRWLRDQPIQTLWAGSSAQRGAKAWQAVCAQVSS</sequence>
<dbReference type="InterPro" id="IPR046373">
    <property type="entry name" value="Acyl-CoA_Oxase/DH_mid-dom_sf"/>
</dbReference>
<dbReference type="Gene3D" id="2.40.110.10">
    <property type="entry name" value="Butyryl-CoA Dehydrogenase, subunit A, domain 2"/>
    <property type="match status" value="1"/>
</dbReference>
<dbReference type="InterPro" id="IPR009100">
    <property type="entry name" value="AcylCoA_DH/oxidase_NM_dom_sf"/>
</dbReference>
<dbReference type="EMBL" id="LT629763">
    <property type="protein sequence ID" value="SDT13995.1"/>
    <property type="molecule type" value="Genomic_DNA"/>
</dbReference>
<accession>A0A1H1XY00</accession>
<dbReference type="SUPFAM" id="SSF56645">
    <property type="entry name" value="Acyl-CoA dehydrogenase NM domain-like"/>
    <property type="match status" value="1"/>
</dbReference>
<evidence type="ECO:0008006" key="3">
    <source>
        <dbReference type="Google" id="ProtNLM"/>
    </source>
</evidence>
<dbReference type="AlphaFoldDB" id="A0A1H1XY00"/>
<dbReference type="STRING" id="472181.SAMN05216271_3708"/>